<evidence type="ECO:0000313" key="4">
    <source>
        <dbReference type="EMBL" id="CAK0826055.1"/>
    </source>
</evidence>
<gene>
    <name evidence="4" type="ORF">PCOR1329_LOCUS26017</name>
</gene>
<evidence type="ECO:0000256" key="1">
    <source>
        <dbReference type="SAM" id="MobiDB-lite"/>
    </source>
</evidence>
<dbReference type="CDD" id="cd00038">
    <property type="entry name" value="CAP_ED"/>
    <property type="match status" value="1"/>
</dbReference>
<feature type="domain" description="STAS" evidence="3">
    <location>
        <begin position="935"/>
        <end position="1044"/>
    </location>
</feature>
<comment type="caution">
    <text evidence="4">The sequence shown here is derived from an EMBL/GenBank/DDBJ whole genome shotgun (WGS) entry which is preliminary data.</text>
</comment>
<name>A0ABN9S511_9DINO</name>
<evidence type="ECO:0000256" key="2">
    <source>
        <dbReference type="SAM" id="Phobius"/>
    </source>
</evidence>
<dbReference type="InterPro" id="IPR014710">
    <property type="entry name" value="RmlC-like_jellyroll"/>
</dbReference>
<feature type="transmembrane region" description="Helical" evidence="2">
    <location>
        <begin position="499"/>
        <end position="518"/>
    </location>
</feature>
<feature type="transmembrane region" description="Helical" evidence="2">
    <location>
        <begin position="660"/>
        <end position="682"/>
    </location>
</feature>
<keyword evidence="2" id="KW-0472">Membrane</keyword>
<keyword evidence="2" id="KW-0812">Transmembrane</keyword>
<dbReference type="InterPro" id="IPR018490">
    <property type="entry name" value="cNMP-bd_dom_sf"/>
</dbReference>
<keyword evidence="5" id="KW-1185">Reference proteome</keyword>
<dbReference type="SUPFAM" id="SSF51206">
    <property type="entry name" value="cAMP-binding domain-like"/>
    <property type="match status" value="1"/>
</dbReference>
<keyword evidence="2" id="KW-1133">Transmembrane helix</keyword>
<evidence type="ECO:0000259" key="3">
    <source>
        <dbReference type="PROSITE" id="PS50801"/>
    </source>
</evidence>
<proteinExistence type="predicted"/>
<accession>A0ABN9S511</accession>
<feature type="transmembrane region" description="Helical" evidence="2">
    <location>
        <begin position="530"/>
        <end position="551"/>
    </location>
</feature>
<feature type="transmembrane region" description="Helical" evidence="2">
    <location>
        <begin position="807"/>
        <end position="825"/>
    </location>
</feature>
<feature type="transmembrane region" description="Helical" evidence="2">
    <location>
        <begin position="694"/>
        <end position="712"/>
    </location>
</feature>
<dbReference type="Gene3D" id="2.60.120.10">
    <property type="entry name" value="Jelly Rolls"/>
    <property type="match status" value="1"/>
</dbReference>
<feature type="transmembrane region" description="Helical" evidence="2">
    <location>
        <begin position="634"/>
        <end position="653"/>
    </location>
</feature>
<feature type="transmembrane region" description="Helical" evidence="2">
    <location>
        <begin position="831"/>
        <end position="850"/>
    </location>
</feature>
<dbReference type="PANTHER" id="PTHR43310:SF1">
    <property type="entry name" value="SULFATE TRANSPORTER YBAR-RELATED"/>
    <property type="match status" value="1"/>
</dbReference>
<feature type="region of interest" description="Disordered" evidence="1">
    <location>
        <begin position="423"/>
        <end position="449"/>
    </location>
</feature>
<sequence>MPALAGPAAWLPSGLGLGRSSLGDLEASQKLIRHANDSASHHFAEVKRAMKEVIEARKQLEADLEPVRRSLTPICEGYVKQRERLLVGRDGRPALKDMFADRTNMKNVSSSTEPKMDTLICNMETLSQLVADQSVDMGTIEEACKVSIDRCAALADQMTLLSREYSTCHQELQASVSSSLNALDYRMGIMEDQTCKLVLLDFPRRMLAGDLKIIGNSCISTFAPARAAAKIIVHGFDMSKKVTLHFETALEASTFLDNFNRTNGSWNVADPLHPGAQFTLRLRRGLDFQGRQLFLSFGRVRCYLTDLMRNRGCEVGSSGLGGCVYILRGPHDPVPAVNISVSDSGAVETEIVRDALLELGISQHAAALEEAAQASAVALRDYWRGVFKAPSVDAALWHEINPFIQLSTGLSSQELDLSWRRQPSAEAGAGPSTSLSDTRSAGSSPCARPNKVQLDQLQNAAASSSRDPQKDFYLAVDDMDTHGHGGERPLSAASAAASGFINFMLMFGLCCAYGLIMFDGETAMMHQALGVKMNLCTAAFVGLLVATFSRIPVAIAGPDLNPVVFLGYFVKAMSSEIGKSLGMSYPGVDSACGRRLEEGGSSSCTSGKPTFCGGHDGNTAEQCDAYQQQLATTTIFAVAISSSLLGLAFFLIGRFKLARYASFVPTAISEAFLSCVGYKVFLYALKYSNNDPKQFIPAACLGVLLFFVKGIYDGSDVKLQYINWKAWASTVPDLLTMLVVVLMDSMLKVKNTENKMPIVPQADYEVQLFGGCNALMAACGAPVGYMQLKFNVINYGIIGNTKDRRSGVVYAMLCAVTFFWTIEPFNYMPRWFLSTLLFFAGAGFVAENLWGSRKFLSHAEWLEILFIVVVFIATDALIYAVVAGCFITAVSFISKYAKVPCIAGPPASGGEIVSYERRGPLVQLGMQHIADSWFMVVRLKGFVFFASAKSVVAEVMARLDTVCRPALPGYQRMRWVVFDCERLDGMDASASAVFRKLVVDAQSWGATCLWTKVGEATKSALGFRGILADHKNLFGGLDHAVHYIEKCILQYRQEQLDTWLRVHPGLALSYEHTCTLDSFEPFRQVFETDAEREGFPWRYCSKISIERFKTVLWEPGIEDACLFLVHSGKVAVYRELPDENEDISGDLVMPMAVYGHGWFLNREFLTHAPPRMHAVAIEDGEALCWSQAQWVKMSRERPLMAAAIVKAAMRQQSRDLDYSSHAASFVLADGQLAPPALDGAALGTQPMRFWQCRSQGREDHPDPHTWRLLNGPRRLPNSPAQIACPWGASTERLCLSGFF</sequence>
<feature type="compositionally biased region" description="Polar residues" evidence="1">
    <location>
        <begin position="431"/>
        <end position="443"/>
    </location>
</feature>
<dbReference type="PROSITE" id="PS50801">
    <property type="entry name" value="STAS"/>
    <property type="match status" value="1"/>
</dbReference>
<dbReference type="EMBL" id="CAUYUJ010009180">
    <property type="protein sequence ID" value="CAK0826055.1"/>
    <property type="molecule type" value="Genomic_DNA"/>
</dbReference>
<dbReference type="Proteomes" id="UP001189429">
    <property type="component" value="Unassembled WGS sequence"/>
</dbReference>
<dbReference type="SUPFAM" id="SSF52091">
    <property type="entry name" value="SpoIIaa-like"/>
    <property type="match status" value="1"/>
</dbReference>
<dbReference type="InterPro" id="IPR000595">
    <property type="entry name" value="cNMP-bd_dom"/>
</dbReference>
<feature type="transmembrane region" description="Helical" evidence="2">
    <location>
        <begin position="862"/>
        <end position="893"/>
    </location>
</feature>
<protein>
    <recommendedName>
        <fullName evidence="3">STAS domain-containing protein</fullName>
    </recommendedName>
</protein>
<dbReference type="InterPro" id="IPR036513">
    <property type="entry name" value="STAS_dom_sf"/>
</dbReference>
<evidence type="ECO:0000313" key="5">
    <source>
        <dbReference type="Proteomes" id="UP001189429"/>
    </source>
</evidence>
<dbReference type="InterPro" id="IPR002645">
    <property type="entry name" value="STAS_dom"/>
</dbReference>
<reference evidence="4" key="1">
    <citation type="submission" date="2023-10" db="EMBL/GenBank/DDBJ databases">
        <authorList>
            <person name="Chen Y."/>
            <person name="Shah S."/>
            <person name="Dougan E. K."/>
            <person name="Thang M."/>
            <person name="Chan C."/>
        </authorList>
    </citation>
    <scope>NUCLEOTIDE SEQUENCE [LARGE SCALE GENOMIC DNA]</scope>
</reference>
<dbReference type="Gene3D" id="3.30.750.24">
    <property type="entry name" value="STAS domain"/>
    <property type="match status" value="1"/>
</dbReference>
<organism evidence="4 5">
    <name type="scientific">Prorocentrum cordatum</name>
    <dbReference type="NCBI Taxonomy" id="2364126"/>
    <lineage>
        <taxon>Eukaryota</taxon>
        <taxon>Sar</taxon>
        <taxon>Alveolata</taxon>
        <taxon>Dinophyceae</taxon>
        <taxon>Prorocentrales</taxon>
        <taxon>Prorocentraceae</taxon>
        <taxon>Prorocentrum</taxon>
    </lineage>
</organism>
<dbReference type="PANTHER" id="PTHR43310">
    <property type="entry name" value="SULFATE TRANSPORTER YBAR-RELATED"/>
    <property type="match status" value="1"/>
</dbReference>
<dbReference type="InterPro" id="IPR052706">
    <property type="entry name" value="Membrane-Transporter-like"/>
</dbReference>
<feature type="transmembrane region" description="Helical" evidence="2">
    <location>
        <begin position="724"/>
        <end position="746"/>
    </location>
</feature>
<feature type="transmembrane region" description="Helical" evidence="2">
    <location>
        <begin position="766"/>
        <end position="786"/>
    </location>
</feature>